<reference evidence="4 5" key="1">
    <citation type="journal article" date="2021" name="Hortic Res">
        <title>The domestication of Cucurbita argyrosperma as revealed by the genome of its wild relative.</title>
        <authorList>
            <person name="Barrera-Redondo J."/>
            <person name="Sanchez-de la Vega G."/>
            <person name="Aguirre-Liguori J.A."/>
            <person name="Castellanos-Morales G."/>
            <person name="Gutierrez-Guerrero Y.T."/>
            <person name="Aguirre-Dugua X."/>
            <person name="Aguirre-Planter E."/>
            <person name="Tenaillon M.I."/>
            <person name="Lira-Saade R."/>
            <person name="Eguiarte L.E."/>
        </authorList>
    </citation>
    <scope>NUCLEOTIDE SEQUENCE [LARGE SCALE GENOMIC DNA]</scope>
    <source>
        <strain evidence="4">JBR-2021</strain>
    </source>
</reference>
<feature type="coiled-coil region" evidence="2">
    <location>
        <begin position="396"/>
        <end position="644"/>
    </location>
</feature>
<feature type="region of interest" description="Disordered" evidence="3">
    <location>
        <begin position="15"/>
        <end position="41"/>
    </location>
</feature>
<protein>
    <submittedName>
        <fullName evidence="4">Synaptonemal complex protein 1</fullName>
    </submittedName>
</protein>
<proteinExistence type="predicted"/>
<feature type="compositionally biased region" description="Basic residues" evidence="3">
    <location>
        <begin position="794"/>
        <end position="812"/>
    </location>
</feature>
<dbReference type="EMBL" id="JAGKQH010000009">
    <property type="protein sequence ID" value="KAG6591743.1"/>
    <property type="molecule type" value="Genomic_DNA"/>
</dbReference>
<evidence type="ECO:0000256" key="3">
    <source>
        <dbReference type="SAM" id="MobiDB-lite"/>
    </source>
</evidence>
<evidence type="ECO:0000313" key="4">
    <source>
        <dbReference type="EMBL" id="KAG6591743.1"/>
    </source>
</evidence>
<dbReference type="AlphaFoldDB" id="A0AAV6N347"/>
<keyword evidence="5" id="KW-1185">Reference proteome</keyword>
<dbReference type="GO" id="GO:0007131">
    <property type="term" value="P:reciprocal meiotic recombination"/>
    <property type="evidence" value="ECO:0007669"/>
    <property type="project" value="TreeGrafter"/>
</dbReference>
<feature type="coiled-coil region" evidence="2">
    <location>
        <begin position="104"/>
        <end position="225"/>
    </location>
</feature>
<dbReference type="PANTHER" id="PTHR23160:SF3">
    <property type="entry name" value="SYNAPTONEMAL COMPLEX PROTEIN 1-RELATED"/>
    <property type="match status" value="1"/>
</dbReference>
<dbReference type="PANTHER" id="PTHR23160">
    <property type="entry name" value="SYNAPTONEMAL COMPLEX PROTEIN-RELATED"/>
    <property type="match status" value="1"/>
</dbReference>
<evidence type="ECO:0000256" key="2">
    <source>
        <dbReference type="SAM" id="Coils"/>
    </source>
</evidence>
<evidence type="ECO:0000313" key="5">
    <source>
        <dbReference type="Proteomes" id="UP000685013"/>
    </source>
</evidence>
<name>A0AAV6N347_9ROSI</name>
<sequence length="882" mass="101531">MEKLGVPSMKRLNQLKSLSDSPQGTTKTFSFSSRSVPDSASSGSLVNLKIAAEKLMKEQAAVKTDLEMAICSLGHSDLLRFFFSYDHSAEYLISELEKFQNAKLRKSVEHTRNLEDKVQNALNENAKLQVKQKEDEKLWRGLELKFSSAKTLIDQLTETLQHLASQVQDAEKDKEVLEAKLSASSTAVDGLNQQMQELSIKVESVEETLRNREKELAKLKIEKEENCKLYRNEQQRTANLIEEKDSITKTFEDTLMQNRLIIEGLNSKLEEAQFVSNSKEDKITSLITLRDDLQKEKSDLEMHNDEVHKKLDASLMEIKNLENLVNLLVEQLVELDRHNSTFLEKFNQLNLLNDSCFKLAKLERNVASELAQKQYNKLYDTLICITSEKSALKLINVESQEKVDELQKVQESLMAQHSEESRLAGERIQKLESEVETLVSEKTGAESLVSKLEEEIVTLSESSRSSESKMQDLLQKITALEIENRCNVEKLEKELHDKAEEMDTLMKESENHKKHADMHAVESDQLRTILKEKEELILLSKEREKKLEDENKENQALLVTAETKLSEAKRQYDTMLESKQMELSRHLKEISHRNDQAINDIRNKYELEKLEIANKEKEKTDQAVQEMEQNCEQKLAEVKEESRQCLIRIQEEHSALLNQIQQEHSRNEQIRKADHNEELRHIQLQAENELKEILTLLRNEHEARMKGLKCQNEDDCRKLQEELDLQKTKVLSNSGLLHVINQDERFCGSRKSKPALIRTANEEESPYLQVTQTPVSQLLKTVEDINTGSVANIPKHHKKDPRKHNKTPRRNTPRVPVKMILMHLIKGTASIEIELIARTAMGIDREIEKFAADVYRTENAAYAFVEIGCGLECFSSQETVLC</sequence>
<evidence type="ECO:0000256" key="1">
    <source>
        <dbReference type="ARBA" id="ARBA00023054"/>
    </source>
</evidence>
<feature type="non-terminal residue" evidence="4">
    <location>
        <position position="1"/>
    </location>
</feature>
<keyword evidence="1 2" id="KW-0175">Coiled coil</keyword>
<feature type="region of interest" description="Disordered" evidence="3">
    <location>
        <begin position="789"/>
        <end position="813"/>
    </location>
</feature>
<feature type="coiled-coil region" evidence="2">
    <location>
        <begin position="286"/>
        <end position="338"/>
    </location>
</feature>
<comment type="caution">
    <text evidence="4">The sequence shown here is derived from an EMBL/GenBank/DDBJ whole genome shotgun (WGS) entry which is preliminary data.</text>
</comment>
<dbReference type="Proteomes" id="UP000685013">
    <property type="component" value="Chromosome 9"/>
</dbReference>
<gene>
    <name evidence="4" type="primary">ZYP1A</name>
    <name evidence="4" type="ORF">SDJN03_14089</name>
</gene>
<accession>A0AAV6N347</accession>
<organism evidence="4 5">
    <name type="scientific">Cucurbita argyrosperma subsp. sororia</name>
    <dbReference type="NCBI Taxonomy" id="37648"/>
    <lineage>
        <taxon>Eukaryota</taxon>
        <taxon>Viridiplantae</taxon>
        <taxon>Streptophyta</taxon>
        <taxon>Embryophyta</taxon>
        <taxon>Tracheophyta</taxon>
        <taxon>Spermatophyta</taxon>
        <taxon>Magnoliopsida</taxon>
        <taxon>eudicotyledons</taxon>
        <taxon>Gunneridae</taxon>
        <taxon>Pentapetalae</taxon>
        <taxon>rosids</taxon>
        <taxon>fabids</taxon>
        <taxon>Cucurbitales</taxon>
        <taxon>Cucurbitaceae</taxon>
        <taxon>Cucurbiteae</taxon>
        <taxon>Cucurbita</taxon>
    </lineage>
</organism>